<evidence type="ECO:0000313" key="3">
    <source>
        <dbReference type="Proteomes" id="UP001180489"/>
    </source>
</evidence>
<feature type="region of interest" description="Disordered" evidence="1">
    <location>
        <begin position="1"/>
        <end position="24"/>
    </location>
</feature>
<evidence type="ECO:0000256" key="1">
    <source>
        <dbReference type="SAM" id="MobiDB-lite"/>
    </source>
</evidence>
<protein>
    <submittedName>
        <fullName evidence="2">Uncharacterized protein</fullName>
    </submittedName>
</protein>
<evidence type="ECO:0000313" key="2">
    <source>
        <dbReference type="EMBL" id="MDT0478347.1"/>
    </source>
</evidence>
<gene>
    <name evidence="2" type="ORF">RM863_40200</name>
</gene>
<accession>A0ABU2V041</accession>
<dbReference type="Proteomes" id="UP001180489">
    <property type="component" value="Unassembled WGS sequence"/>
</dbReference>
<proteinExistence type="predicted"/>
<feature type="compositionally biased region" description="Polar residues" evidence="1">
    <location>
        <begin position="1"/>
        <end position="18"/>
    </location>
</feature>
<dbReference type="SUPFAM" id="SSF53633">
    <property type="entry name" value="Carbamate kinase-like"/>
    <property type="match status" value="1"/>
</dbReference>
<name>A0ABU2V041_9ACTN</name>
<reference evidence="2" key="1">
    <citation type="submission" date="2024-05" db="EMBL/GenBank/DDBJ databases">
        <title>30 novel species of actinomycetes from the DSMZ collection.</title>
        <authorList>
            <person name="Nouioui I."/>
        </authorList>
    </citation>
    <scope>NUCLEOTIDE SEQUENCE</scope>
    <source>
        <strain evidence="2">DSM 41014</strain>
    </source>
</reference>
<comment type="caution">
    <text evidence="2">The sequence shown here is derived from an EMBL/GenBank/DDBJ whole genome shotgun (WGS) entry which is preliminary data.</text>
</comment>
<dbReference type="InterPro" id="IPR036393">
    <property type="entry name" value="AceGlu_kinase-like_sf"/>
</dbReference>
<sequence length="109" mass="12022">MSTVIMPTSTDTSASFTHGNAPLADGETMTDNNPILAYHAMIDLPNTAQQNAAATTPAYVTPPYVLWFRNFAPYINTHRGKTFVIMFNGEAVNHDNFSHLIHDFALLHS</sequence>
<dbReference type="Gene3D" id="3.40.1160.10">
    <property type="entry name" value="Acetylglutamate kinase-like"/>
    <property type="match status" value="1"/>
</dbReference>
<organism evidence="2 3">
    <name type="scientific">Streptomyces hintoniae</name>
    <dbReference type="NCBI Taxonomy" id="3075521"/>
    <lineage>
        <taxon>Bacteria</taxon>
        <taxon>Bacillati</taxon>
        <taxon>Actinomycetota</taxon>
        <taxon>Actinomycetes</taxon>
        <taxon>Kitasatosporales</taxon>
        <taxon>Streptomycetaceae</taxon>
        <taxon>Streptomyces</taxon>
    </lineage>
</organism>
<dbReference type="EMBL" id="JAVRFF010000373">
    <property type="protein sequence ID" value="MDT0478347.1"/>
    <property type="molecule type" value="Genomic_DNA"/>
</dbReference>
<feature type="non-terminal residue" evidence="2">
    <location>
        <position position="109"/>
    </location>
</feature>
<keyword evidence="3" id="KW-1185">Reference proteome</keyword>